<dbReference type="SUPFAM" id="SSF47090">
    <property type="entry name" value="PGBD-like"/>
    <property type="match status" value="1"/>
</dbReference>
<reference evidence="8 9" key="1">
    <citation type="submission" date="2021-12" db="EMBL/GenBank/DDBJ databases">
        <title>Genome sequencing of bacteria with rrn-lacking chromosome and rrn-plasmid.</title>
        <authorList>
            <person name="Anda M."/>
            <person name="Iwasaki W."/>
        </authorList>
    </citation>
    <scope>NUCLEOTIDE SEQUENCE [LARGE SCALE GENOMIC DNA]</scope>
    <source>
        <strain evidence="8 9">NBRC 15940</strain>
    </source>
</reference>
<sequence length="247" mass="27920">MHIVDQVLSLDRHPHRSWTNRPLSVIDKIILHQSMTASDTKALNQYHISSNHICLQGCPRICYHFAIESDGKIVQCNDVSDIVWHTKGENTTSIGIVVLGNFNGLNYRGGQQPSSQQLLALGELIQYLCREYRISLQKVFGHHDFREGPCPGYYLQEWITFLKSGQITDLVNNEDPKLMITLQKALSSLGYYHGRIDGLWSPECRKAVLQFQVDNQLLPDGLMGEVSWKKIKNCLAVASFKPQAKGA</sequence>
<keyword evidence="9" id="KW-1185">Reference proteome</keyword>
<keyword evidence="4" id="KW-0378">Hydrolase</keyword>
<dbReference type="RefSeq" id="WP_338236739.1">
    <property type="nucleotide sequence ID" value="NZ_BQKE01000001.1"/>
</dbReference>
<dbReference type="InterPro" id="IPR006619">
    <property type="entry name" value="PGRP_domain_met/bac"/>
</dbReference>
<evidence type="ECO:0000259" key="6">
    <source>
        <dbReference type="SMART" id="SM00644"/>
    </source>
</evidence>
<evidence type="ECO:0000256" key="3">
    <source>
        <dbReference type="ARBA" id="ARBA00011901"/>
    </source>
</evidence>
<dbReference type="InterPro" id="IPR036366">
    <property type="entry name" value="PGBDSf"/>
</dbReference>
<organism evidence="8 9">
    <name type="scientific">Persicobacter diffluens</name>
    <dbReference type="NCBI Taxonomy" id="981"/>
    <lineage>
        <taxon>Bacteria</taxon>
        <taxon>Pseudomonadati</taxon>
        <taxon>Bacteroidota</taxon>
        <taxon>Cytophagia</taxon>
        <taxon>Cytophagales</taxon>
        <taxon>Persicobacteraceae</taxon>
        <taxon>Persicobacter</taxon>
    </lineage>
</organism>
<dbReference type="EC" id="3.5.1.28" evidence="3"/>
<comment type="caution">
    <text evidence="8">The sequence shown here is derived from an EMBL/GenBank/DDBJ whole genome shotgun (WGS) entry which is preliminary data.</text>
</comment>
<dbReference type="InterPro" id="IPR036365">
    <property type="entry name" value="PGBD-like_sf"/>
</dbReference>
<dbReference type="SMART" id="SM00701">
    <property type="entry name" value="PGRP"/>
    <property type="match status" value="1"/>
</dbReference>
<evidence type="ECO:0000256" key="4">
    <source>
        <dbReference type="ARBA" id="ARBA00022801"/>
    </source>
</evidence>
<evidence type="ECO:0000313" key="9">
    <source>
        <dbReference type="Proteomes" id="UP001310022"/>
    </source>
</evidence>
<dbReference type="GO" id="GO:0009253">
    <property type="term" value="P:peptidoglycan catabolic process"/>
    <property type="evidence" value="ECO:0007669"/>
    <property type="project" value="InterPro"/>
</dbReference>
<dbReference type="PANTHER" id="PTHR30417:SF1">
    <property type="entry name" value="N-ACETYLMURAMOYL-L-ALANINE AMIDASE AMID"/>
    <property type="match status" value="1"/>
</dbReference>
<dbReference type="InterPro" id="IPR002502">
    <property type="entry name" value="Amidase_domain"/>
</dbReference>
<name>A0AAN4VYI9_9BACT</name>
<evidence type="ECO:0000256" key="2">
    <source>
        <dbReference type="ARBA" id="ARBA00007553"/>
    </source>
</evidence>
<comment type="catalytic activity">
    <reaction evidence="1">
        <text>Hydrolyzes the link between N-acetylmuramoyl residues and L-amino acid residues in certain cell-wall glycopeptides.</text>
        <dbReference type="EC" id="3.5.1.28"/>
    </reaction>
</comment>
<gene>
    <name evidence="8" type="ORF">PEDI_16790</name>
</gene>
<dbReference type="Gene3D" id="1.10.101.10">
    <property type="entry name" value="PGBD-like superfamily/PGBD"/>
    <property type="match status" value="1"/>
</dbReference>
<accession>A0AAN4VYI9</accession>
<evidence type="ECO:0000256" key="1">
    <source>
        <dbReference type="ARBA" id="ARBA00001561"/>
    </source>
</evidence>
<evidence type="ECO:0000256" key="5">
    <source>
        <dbReference type="ARBA" id="ARBA00023316"/>
    </source>
</evidence>
<dbReference type="AlphaFoldDB" id="A0AAN4VYI9"/>
<feature type="domain" description="Peptidoglycan recognition protein family" evidence="7">
    <location>
        <begin position="1"/>
        <end position="146"/>
    </location>
</feature>
<proteinExistence type="inferred from homology"/>
<dbReference type="GO" id="GO:0071555">
    <property type="term" value="P:cell wall organization"/>
    <property type="evidence" value="ECO:0007669"/>
    <property type="project" value="UniProtKB-KW"/>
</dbReference>
<dbReference type="InterPro" id="IPR002477">
    <property type="entry name" value="Peptidoglycan-bd-like"/>
</dbReference>
<dbReference type="SUPFAM" id="SSF55846">
    <property type="entry name" value="N-acetylmuramoyl-L-alanine amidase-like"/>
    <property type="match status" value="1"/>
</dbReference>
<dbReference type="Proteomes" id="UP001310022">
    <property type="component" value="Unassembled WGS sequence"/>
</dbReference>
<dbReference type="GO" id="GO:0009254">
    <property type="term" value="P:peptidoglycan turnover"/>
    <property type="evidence" value="ECO:0007669"/>
    <property type="project" value="TreeGrafter"/>
</dbReference>
<dbReference type="Pfam" id="PF01471">
    <property type="entry name" value="PG_binding_1"/>
    <property type="match status" value="1"/>
</dbReference>
<dbReference type="Pfam" id="PF01510">
    <property type="entry name" value="Amidase_2"/>
    <property type="match status" value="1"/>
</dbReference>
<evidence type="ECO:0000259" key="7">
    <source>
        <dbReference type="SMART" id="SM00701"/>
    </source>
</evidence>
<protein>
    <recommendedName>
        <fullName evidence="3">N-acetylmuramoyl-L-alanine amidase</fullName>
        <ecNumber evidence="3">3.5.1.28</ecNumber>
    </recommendedName>
</protein>
<dbReference type="CDD" id="cd06583">
    <property type="entry name" value="PGRP"/>
    <property type="match status" value="1"/>
</dbReference>
<dbReference type="Gene3D" id="3.40.80.10">
    <property type="entry name" value="Peptidoglycan recognition protein-like"/>
    <property type="match status" value="1"/>
</dbReference>
<dbReference type="InterPro" id="IPR036505">
    <property type="entry name" value="Amidase/PGRP_sf"/>
</dbReference>
<evidence type="ECO:0000313" key="8">
    <source>
        <dbReference type="EMBL" id="GJM61127.1"/>
    </source>
</evidence>
<dbReference type="InterPro" id="IPR051206">
    <property type="entry name" value="NAMLAA_amidase_2"/>
</dbReference>
<dbReference type="GO" id="GO:0008745">
    <property type="term" value="F:N-acetylmuramoyl-L-alanine amidase activity"/>
    <property type="evidence" value="ECO:0007669"/>
    <property type="project" value="UniProtKB-EC"/>
</dbReference>
<feature type="domain" description="N-acetylmuramoyl-L-alanine amidase" evidence="6">
    <location>
        <begin position="13"/>
        <end position="152"/>
    </location>
</feature>
<dbReference type="PANTHER" id="PTHR30417">
    <property type="entry name" value="N-ACETYLMURAMOYL-L-ALANINE AMIDASE AMID"/>
    <property type="match status" value="1"/>
</dbReference>
<comment type="similarity">
    <text evidence="2">Belongs to the N-acetylmuramoyl-L-alanine amidase 2 family.</text>
</comment>
<dbReference type="GO" id="GO:0008270">
    <property type="term" value="F:zinc ion binding"/>
    <property type="evidence" value="ECO:0007669"/>
    <property type="project" value="InterPro"/>
</dbReference>
<dbReference type="EMBL" id="BQKE01000001">
    <property type="protein sequence ID" value="GJM61127.1"/>
    <property type="molecule type" value="Genomic_DNA"/>
</dbReference>
<keyword evidence="5" id="KW-0961">Cell wall biogenesis/degradation</keyword>
<dbReference type="SMART" id="SM00644">
    <property type="entry name" value="Ami_2"/>
    <property type="match status" value="1"/>
</dbReference>